<gene>
    <name evidence="2" type="ORF">E2C01_034303</name>
</gene>
<keyword evidence="3" id="KW-1185">Reference proteome</keyword>
<dbReference type="AlphaFoldDB" id="A0A5B7F5D9"/>
<evidence type="ECO:0000256" key="1">
    <source>
        <dbReference type="SAM" id="MobiDB-lite"/>
    </source>
</evidence>
<proteinExistence type="predicted"/>
<dbReference type="EMBL" id="VSRR010004797">
    <property type="protein sequence ID" value="MPC40737.1"/>
    <property type="molecule type" value="Genomic_DNA"/>
</dbReference>
<name>A0A5B7F5D9_PORTR</name>
<feature type="region of interest" description="Disordered" evidence="1">
    <location>
        <begin position="14"/>
        <end position="75"/>
    </location>
</feature>
<reference evidence="2 3" key="1">
    <citation type="submission" date="2019-05" db="EMBL/GenBank/DDBJ databases">
        <title>Another draft genome of Portunus trituberculatus and its Hox gene families provides insights of decapod evolution.</title>
        <authorList>
            <person name="Jeong J.-H."/>
            <person name="Song I."/>
            <person name="Kim S."/>
            <person name="Choi T."/>
            <person name="Kim D."/>
            <person name="Ryu S."/>
            <person name="Kim W."/>
        </authorList>
    </citation>
    <scope>NUCLEOTIDE SEQUENCE [LARGE SCALE GENOMIC DNA]</scope>
    <source>
        <tissue evidence="2">Muscle</tissue>
    </source>
</reference>
<comment type="caution">
    <text evidence="2">The sequence shown here is derived from an EMBL/GenBank/DDBJ whole genome shotgun (WGS) entry which is preliminary data.</text>
</comment>
<dbReference type="Proteomes" id="UP000324222">
    <property type="component" value="Unassembled WGS sequence"/>
</dbReference>
<sequence length="75" mass="8670">MMWMARFRIGKKGMEMRDGSGRKRYMRRGGWSSRPAQQTGGRCAGVFPNGRVPDPPRYRPQPAHSPHSEKREVKK</sequence>
<feature type="compositionally biased region" description="Basic and acidic residues" evidence="1">
    <location>
        <begin position="66"/>
        <end position="75"/>
    </location>
</feature>
<accession>A0A5B7F5D9</accession>
<evidence type="ECO:0000313" key="3">
    <source>
        <dbReference type="Proteomes" id="UP000324222"/>
    </source>
</evidence>
<organism evidence="2 3">
    <name type="scientific">Portunus trituberculatus</name>
    <name type="common">Swimming crab</name>
    <name type="synonym">Neptunus trituberculatus</name>
    <dbReference type="NCBI Taxonomy" id="210409"/>
    <lineage>
        <taxon>Eukaryota</taxon>
        <taxon>Metazoa</taxon>
        <taxon>Ecdysozoa</taxon>
        <taxon>Arthropoda</taxon>
        <taxon>Crustacea</taxon>
        <taxon>Multicrustacea</taxon>
        <taxon>Malacostraca</taxon>
        <taxon>Eumalacostraca</taxon>
        <taxon>Eucarida</taxon>
        <taxon>Decapoda</taxon>
        <taxon>Pleocyemata</taxon>
        <taxon>Brachyura</taxon>
        <taxon>Eubrachyura</taxon>
        <taxon>Portunoidea</taxon>
        <taxon>Portunidae</taxon>
        <taxon>Portuninae</taxon>
        <taxon>Portunus</taxon>
    </lineage>
</organism>
<evidence type="ECO:0000313" key="2">
    <source>
        <dbReference type="EMBL" id="MPC40737.1"/>
    </source>
</evidence>
<protein>
    <submittedName>
        <fullName evidence="2">Uncharacterized protein</fullName>
    </submittedName>
</protein>